<evidence type="ECO:0000256" key="3">
    <source>
        <dbReference type="ARBA" id="ARBA00022490"/>
    </source>
</evidence>
<comment type="subcellular location">
    <subcellularLocation>
        <location evidence="1">Cell projection</location>
        <location evidence="1">Cilium</location>
    </subcellularLocation>
    <subcellularLocation>
        <location evidence="2">Cytoplasm</location>
        <location evidence="2">Cytoskeleton</location>
    </subcellularLocation>
</comment>
<dbReference type="AlphaFoldDB" id="A0A9X7BIF2"/>
<accession>A0A9X7BIF2</accession>
<name>A0A9X7BIF2_BACTU</name>
<evidence type="ECO:0000256" key="5">
    <source>
        <dbReference type="ARBA" id="ARBA00023273"/>
    </source>
</evidence>
<dbReference type="Proteomes" id="UP000223366">
    <property type="component" value="Unassembled WGS sequence"/>
</dbReference>
<dbReference type="GO" id="GO:0005856">
    <property type="term" value="C:cytoskeleton"/>
    <property type="evidence" value="ECO:0007669"/>
    <property type="project" value="UniProtKB-SubCell"/>
</dbReference>
<evidence type="ECO:0000256" key="2">
    <source>
        <dbReference type="ARBA" id="ARBA00004245"/>
    </source>
</evidence>
<evidence type="ECO:0000313" key="8">
    <source>
        <dbReference type="Proteomes" id="UP000223366"/>
    </source>
</evidence>
<organism evidence="7 8">
    <name type="scientific">Bacillus thuringiensis</name>
    <dbReference type="NCBI Taxonomy" id="1428"/>
    <lineage>
        <taxon>Bacteria</taxon>
        <taxon>Bacillati</taxon>
        <taxon>Bacillota</taxon>
        <taxon>Bacilli</taxon>
        <taxon>Bacillales</taxon>
        <taxon>Bacillaceae</taxon>
        <taxon>Bacillus</taxon>
        <taxon>Bacillus cereus group</taxon>
    </lineage>
</organism>
<proteinExistence type="predicted"/>
<evidence type="ECO:0000259" key="6">
    <source>
        <dbReference type="PROSITE" id="PS51336"/>
    </source>
</evidence>
<reference evidence="7 8" key="1">
    <citation type="submission" date="2017-09" db="EMBL/GenBank/DDBJ databases">
        <title>Large-scale bioinformatics analysis of Bacillus genomes uncovers conserved roles of natural products in bacterial physiology.</title>
        <authorList>
            <consortium name="Agbiome Team Llc"/>
            <person name="Bleich R.M."/>
            <person name="Grubbs K.J."/>
            <person name="Santa Maria K.C."/>
            <person name="Allen S.E."/>
            <person name="Farag S."/>
            <person name="Shank E.A."/>
            <person name="Bowers A."/>
        </authorList>
    </citation>
    <scope>NUCLEOTIDE SEQUENCE [LARGE SCALE GENOMIC DNA]</scope>
    <source>
        <strain evidence="7 8">AFS060060</strain>
    </source>
</reference>
<feature type="domain" description="DM10" evidence="6">
    <location>
        <begin position="504"/>
        <end position="534"/>
    </location>
</feature>
<gene>
    <name evidence="7" type="ORF">COK99_31885</name>
</gene>
<sequence>MPEQNPTEESSVWPDICSGLLKIISIIVEHNDKITLTHNIINEIGAATDKIETYLEKNQIDDFKGKFKASVIKLEEAIRNNNELDENDTNGRINNEKAFKDILDSLINLEEDIEVKGHSNINPYFILYEYYPLLQAVNTLMISVRGELKSRFNDYLQDEFILIHCLEPMLELQHRVEKMFYEQEGHYNYFAPLYKPYQDFMVNYYAYRKELERLRYIFFHNLNCNFQYKVTNSITFKGGLDFHRCKNSAINLIEGRRVLAVNNTEGELQNPSIYKEYHGLPKSCEIHFEIIARSKKIGRVIQLEIWELNSITKKTINTPQNQKITLQSDTWETYEIKYTKQEEDTFIECEVYWYDNDNVDLLFQKFFFNYNPSGPVLADVPHSEELPTIHHVDWHQQCSSKDNIFEISDDIITTQYLAAHDGNRTFNEPYIYTELGFWWDEDVWNFDVEIEAYVRTRHPIDRKAQIEILELDGDKREHARASSNVESISNEWIRMSLFYKRSMGKSVLRFQVKWFDNEPNDIMVRDIVVKYYNK</sequence>
<dbReference type="InterPro" id="IPR006602">
    <property type="entry name" value="DM10_dom"/>
</dbReference>
<keyword evidence="4" id="KW-0206">Cytoskeleton</keyword>
<dbReference type="EMBL" id="NVDU01000129">
    <property type="protein sequence ID" value="PFV22296.1"/>
    <property type="molecule type" value="Genomic_DNA"/>
</dbReference>
<evidence type="ECO:0000313" key="7">
    <source>
        <dbReference type="EMBL" id="PFV22296.1"/>
    </source>
</evidence>
<evidence type="ECO:0000256" key="1">
    <source>
        <dbReference type="ARBA" id="ARBA00004138"/>
    </source>
</evidence>
<comment type="caution">
    <text evidence="7">The sequence shown here is derived from an EMBL/GenBank/DDBJ whole genome shotgun (WGS) entry which is preliminary data.</text>
</comment>
<keyword evidence="5" id="KW-0966">Cell projection</keyword>
<dbReference type="RefSeq" id="WP_097961236.1">
    <property type="nucleotide sequence ID" value="NZ_NTVC01000001.1"/>
</dbReference>
<evidence type="ECO:0000256" key="4">
    <source>
        <dbReference type="ARBA" id="ARBA00023212"/>
    </source>
</evidence>
<keyword evidence="3" id="KW-0963">Cytoplasm</keyword>
<dbReference type="PROSITE" id="PS51336">
    <property type="entry name" value="DM10"/>
    <property type="match status" value="1"/>
</dbReference>
<protein>
    <recommendedName>
        <fullName evidence="6">DM10 domain-containing protein</fullName>
    </recommendedName>
</protein>